<dbReference type="RefSeq" id="XP_002110216.1">
    <property type="nucleotide sequence ID" value="XM_002110180.1"/>
</dbReference>
<keyword evidence="5 6" id="KW-0472">Membrane</keyword>
<dbReference type="eggNOG" id="KOG3195">
    <property type="taxonomic scope" value="Eukaryota"/>
</dbReference>
<name>B3RML3_TRIAD</name>
<keyword evidence="8" id="KW-1185">Reference proteome</keyword>
<feature type="transmembrane region" description="Helical" evidence="6">
    <location>
        <begin position="148"/>
        <end position="167"/>
    </location>
</feature>
<keyword evidence="4 6" id="KW-1133">Transmembrane helix</keyword>
<evidence type="ECO:0000256" key="3">
    <source>
        <dbReference type="ARBA" id="ARBA00022692"/>
    </source>
</evidence>
<gene>
    <name evidence="7" type="ORF">TRIADDRAFT_20691</name>
</gene>
<comment type="similarity">
    <text evidence="2 6">Belongs to the TVP23 family.</text>
</comment>
<evidence type="ECO:0000256" key="2">
    <source>
        <dbReference type="ARBA" id="ARBA00005467"/>
    </source>
</evidence>
<feature type="transmembrane region" description="Helical" evidence="6">
    <location>
        <begin position="58"/>
        <end position="76"/>
    </location>
</feature>
<dbReference type="InParanoid" id="B3RML3"/>
<evidence type="ECO:0000313" key="7">
    <source>
        <dbReference type="EMBL" id="EDV28382.1"/>
    </source>
</evidence>
<dbReference type="CTD" id="6750918"/>
<dbReference type="PANTHER" id="PTHR13019">
    <property type="entry name" value="GOLGI APPARATUS MEMBRANE PROTEIN TVP23"/>
    <property type="match status" value="1"/>
</dbReference>
<feature type="transmembrane region" description="Helical" evidence="6">
    <location>
        <begin position="32"/>
        <end position="51"/>
    </location>
</feature>
<dbReference type="AlphaFoldDB" id="B3RML3"/>
<dbReference type="GO" id="GO:0009306">
    <property type="term" value="P:protein secretion"/>
    <property type="evidence" value="ECO:0000318"/>
    <property type="project" value="GO_Central"/>
</dbReference>
<dbReference type="OMA" id="KMIWWID"/>
<keyword evidence="3 6" id="KW-0812">Transmembrane</keyword>
<dbReference type="PhylomeDB" id="B3RML3"/>
<comment type="subcellular location">
    <subcellularLocation>
        <location evidence="1 6">Membrane</location>
        <topology evidence="1 6">Multi-pass membrane protein</topology>
    </subcellularLocation>
</comment>
<evidence type="ECO:0000256" key="6">
    <source>
        <dbReference type="RuleBase" id="RU361206"/>
    </source>
</evidence>
<dbReference type="OrthoDB" id="2151161at2759"/>
<dbReference type="HOGENOM" id="CLU_074845_3_0_1"/>
<proteinExistence type="inferred from homology"/>
<dbReference type="Proteomes" id="UP000009022">
    <property type="component" value="Unassembled WGS sequence"/>
</dbReference>
<dbReference type="EMBL" id="DS985242">
    <property type="protein sequence ID" value="EDV28382.1"/>
    <property type="molecule type" value="Genomic_DNA"/>
</dbReference>
<accession>B3RML3</accession>
<evidence type="ECO:0000256" key="5">
    <source>
        <dbReference type="ARBA" id="ARBA00023136"/>
    </source>
</evidence>
<dbReference type="GO" id="GO:0000139">
    <property type="term" value="C:Golgi membrane"/>
    <property type="evidence" value="ECO:0000318"/>
    <property type="project" value="GO_Central"/>
</dbReference>
<evidence type="ECO:0000256" key="1">
    <source>
        <dbReference type="ARBA" id="ARBA00004141"/>
    </source>
</evidence>
<dbReference type="GO" id="GO:0016192">
    <property type="term" value="P:vesicle-mediated transport"/>
    <property type="evidence" value="ECO:0000318"/>
    <property type="project" value="GO_Central"/>
</dbReference>
<dbReference type="PANTHER" id="PTHR13019:SF25">
    <property type="entry name" value="GOLGI APPARATUS MEMBRANE PROTEIN TVP23 HOMOLOG"/>
    <property type="match status" value="1"/>
</dbReference>
<evidence type="ECO:0000256" key="4">
    <source>
        <dbReference type="ARBA" id="ARBA00022989"/>
    </source>
</evidence>
<evidence type="ECO:0000313" key="8">
    <source>
        <dbReference type="Proteomes" id="UP000009022"/>
    </source>
</evidence>
<dbReference type="InterPro" id="IPR008564">
    <property type="entry name" value="TVP23-like"/>
</dbReference>
<feature type="transmembrane region" description="Helical" evidence="6">
    <location>
        <begin position="121"/>
        <end position="141"/>
    </location>
</feature>
<dbReference type="FunCoup" id="B3RML3">
    <property type="interactions" value="1740"/>
</dbReference>
<sequence>MISLTVNVNYSLLYQSSFKQSRHFFNLIRHPVAGFFHIFFRCAAIATYLFCGWFSKSFIANFITIILLLAFDFWTVKNVTGRLLVGLRWWNYIDDNGKSHWIYESRKSQSDKTVYPAESRLFWLALIICPAVWIVFFIVALITFKFKWLLIVIVALSLNFANLIGYVKCKKGAHSRLTRMAGDFFTKQIISRVRFKTVCYR</sequence>
<dbReference type="Pfam" id="PF05832">
    <property type="entry name" value="DUF846"/>
    <property type="match status" value="1"/>
</dbReference>
<dbReference type="KEGG" id="tad:TRIADDRAFT_20691"/>
<protein>
    <recommendedName>
        <fullName evidence="6">Golgi apparatus membrane protein TVP23 homolog</fullName>
    </recommendedName>
</protein>
<dbReference type="STRING" id="10228.B3RML3"/>
<organism evidence="7 8">
    <name type="scientific">Trichoplax adhaerens</name>
    <name type="common">Trichoplax reptans</name>
    <dbReference type="NCBI Taxonomy" id="10228"/>
    <lineage>
        <taxon>Eukaryota</taxon>
        <taxon>Metazoa</taxon>
        <taxon>Placozoa</taxon>
        <taxon>Uniplacotomia</taxon>
        <taxon>Trichoplacea</taxon>
        <taxon>Trichoplacidae</taxon>
        <taxon>Trichoplax</taxon>
    </lineage>
</organism>
<dbReference type="GeneID" id="6750918"/>
<reference evidence="7 8" key="1">
    <citation type="journal article" date="2008" name="Nature">
        <title>The Trichoplax genome and the nature of placozoans.</title>
        <authorList>
            <person name="Srivastava M."/>
            <person name="Begovic E."/>
            <person name="Chapman J."/>
            <person name="Putnam N.H."/>
            <person name="Hellsten U."/>
            <person name="Kawashima T."/>
            <person name="Kuo A."/>
            <person name="Mitros T."/>
            <person name="Salamov A."/>
            <person name="Carpenter M.L."/>
            <person name="Signorovitch A.Y."/>
            <person name="Moreno M.A."/>
            <person name="Kamm K."/>
            <person name="Grimwood J."/>
            <person name="Schmutz J."/>
            <person name="Shapiro H."/>
            <person name="Grigoriev I.V."/>
            <person name="Buss L.W."/>
            <person name="Schierwater B."/>
            <person name="Dellaporta S.L."/>
            <person name="Rokhsar D.S."/>
        </authorList>
    </citation>
    <scope>NUCLEOTIDE SEQUENCE [LARGE SCALE GENOMIC DNA]</scope>
    <source>
        <strain evidence="7 8">Grell-BS-1999</strain>
    </source>
</reference>